<gene>
    <name evidence="1" type="ORF">B6F84_00375</name>
</gene>
<evidence type="ECO:0000313" key="2">
    <source>
        <dbReference type="Proteomes" id="UP000193404"/>
    </source>
</evidence>
<evidence type="ECO:0008006" key="3">
    <source>
        <dbReference type="Google" id="ProtNLM"/>
    </source>
</evidence>
<dbReference type="RefSeq" id="WP_148690375.1">
    <property type="nucleotide sequence ID" value="NZ_CP020477.1"/>
</dbReference>
<dbReference type="AlphaFoldDB" id="A0A1W6K358"/>
<keyword evidence="2" id="KW-1185">Reference proteome</keyword>
<name>A0A1W6K358_9CREN</name>
<organism evidence="1 2">
    <name type="scientific">Acidianus manzaensis</name>
    <dbReference type="NCBI Taxonomy" id="282676"/>
    <lineage>
        <taxon>Archaea</taxon>
        <taxon>Thermoproteota</taxon>
        <taxon>Thermoprotei</taxon>
        <taxon>Sulfolobales</taxon>
        <taxon>Sulfolobaceae</taxon>
        <taxon>Acidianus</taxon>
    </lineage>
</organism>
<dbReference type="OrthoDB" id="39684at2157"/>
<dbReference type="GeneID" id="41589326"/>
<dbReference type="EMBL" id="CP020477">
    <property type="protein sequence ID" value="ARM76991.1"/>
    <property type="molecule type" value="Genomic_DNA"/>
</dbReference>
<protein>
    <recommendedName>
        <fullName evidence="3">Pectate lyase superfamily protein domain-containing protein</fullName>
    </recommendedName>
</protein>
<dbReference type="Proteomes" id="UP000193404">
    <property type="component" value="Chromosome"/>
</dbReference>
<proteinExistence type="predicted"/>
<accession>A0A1W6K358</accession>
<dbReference type="KEGG" id="aman:B6F84_00375"/>
<evidence type="ECO:0000313" key="1">
    <source>
        <dbReference type="EMBL" id="ARM76991.1"/>
    </source>
</evidence>
<sequence>MALVISDHPDEDVDFYVPSGTDATPAIQEALQVSKIYGVAHIIIRGTITVVAPSNGDVPIVLDHDIDYLFEGDGLGEIDYVQTPGYNAGTMLVLSGNWPIQEDYQNMSTNSGVISPALATYSTNGFFIGFKNLRLNNYTNQRWMIAWGWSGIHSIVAFWDSVEFVYGANIWINETSMAVVYNCYSQSELLFDSQSREVIVLGSRFEGHGTFAVSSRGWSVIGCTFLAGAVLNPGNDGNNGNVIGCVFDGGSIVTQGAQNLKIVACTFQNVTFPPAEYSGVISYNYGGRMSIIGCTFYGFTIYTTDNKSADNGVATSVFTFAFNTFTYSSINIQVNDQPAYPIRSVVIVGNSFVSSMVFIYAWNGGQIPEFNNKVSILLVGFNTFQNSGSGVAYGVWVGPVNNNNYRLRAWGYINAAVTIDYAYFIGNYFMWNNGYHNNGDVKPVGIFNLMQMSSNIQLIKSLNFYMNVNEPNPDNPSEFNSIYLPQGQTINAQFNIGISDSNIVYT</sequence>
<reference evidence="1 2" key="1">
    <citation type="submission" date="2017-03" db="EMBL/GenBank/DDBJ databases">
        <title>Sulfur activation and transportation mechanism of thermophilic Archaea Acidianus manzaensis YN-25.</title>
        <authorList>
            <person name="Ma Y."/>
            <person name="Yang Y."/>
            <person name="Xia J."/>
        </authorList>
    </citation>
    <scope>NUCLEOTIDE SEQUENCE [LARGE SCALE GENOMIC DNA]</scope>
    <source>
        <strain evidence="1 2">YN-25</strain>
    </source>
</reference>
<dbReference type="STRING" id="282676.B6F84_00375"/>